<sequence length="371" mass="41152">MDNVASTSGSELTCAWGCRYSRVYVGTTDGSISMMGAKPVHRDGSIRAVAANGSSESDGNDRSELTVPDARWRFRLFTHAVTSVCGYEEQNKGALLLVGSAAGELVVLREELELRRYQLESAVQHICLNQIGEFIVGDMLGNLYGVTPYEICWKSRMPSDLLKCCSEKEYYYPSMTEPSVVAIVHAKLLDVEKTLSNYVLVAAGQKYLLVTHCGKKYSVIRTSTPIATLTSFPFKEEDVVLAAGEEGVIYRLVNNMSSVSKDMIEFQFYTERWAQVSFPIVKLVTIETHASSLEMKPSTFAWMCLGFEGEVALFHGRECVKEWNTASFGYNRKVDSGMPVDLAVVGHTDAKSTQHSGVIVFPERMLEFSLD</sequence>
<dbReference type="OrthoDB" id="62652at2759"/>
<proteinExistence type="predicted"/>
<protein>
    <submittedName>
        <fullName evidence="1">Uncharacterized protein</fullName>
    </submittedName>
</protein>
<dbReference type="EMBL" id="SHOA02000016">
    <property type="protein sequence ID" value="TDH68943.1"/>
    <property type="molecule type" value="Genomic_DNA"/>
</dbReference>
<dbReference type="GeneID" id="94344741"/>
<dbReference type="RefSeq" id="XP_067818442.1">
    <property type="nucleotide sequence ID" value="XM_067959070.1"/>
</dbReference>
<dbReference type="KEGG" id="blac:94344741"/>
<name>A0A976FLF3_BRELC</name>
<organism evidence="1 2">
    <name type="scientific">Bremia lactucae</name>
    <name type="common">Lettuce downy mildew</name>
    <dbReference type="NCBI Taxonomy" id="4779"/>
    <lineage>
        <taxon>Eukaryota</taxon>
        <taxon>Sar</taxon>
        <taxon>Stramenopiles</taxon>
        <taxon>Oomycota</taxon>
        <taxon>Peronosporomycetes</taxon>
        <taxon>Peronosporales</taxon>
        <taxon>Peronosporaceae</taxon>
        <taxon>Bremia</taxon>
    </lineage>
</organism>
<gene>
    <name evidence="1" type="ORF">CCR75_000965</name>
</gene>
<evidence type="ECO:0000313" key="2">
    <source>
        <dbReference type="Proteomes" id="UP000294530"/>
    </source>
</evidence>
<evidence type="ECO:0000313" key="1">
    <source>
        <dbReference type="EMBL" id="TDH68943.1"/>
    </source>
</evidence>
<accession>A0A976FLF3</accession>
<reference evidence="1 2" key="1">
    <citation type="journal article" date="2021" name="Genome Biol.">
        <title>AFLAP: assembly-free linkage analysis pipeline using k-mers from genome sequencing data.</title>
        <authorList>
            <person name="Fletcher K."/>
            <person name="Zhang L."/>
            <person name="Gil J."/>
            <person name="Han R."/>
            <person name="Cavanaugh K."/>
            <person name="Michelmore R."/>
        </authorList>
    </citation>
    <scope>NUCLEOTIDE SEQUENCE [LARGE SCALE GENOMIC DNA]</scope>
    <source>
        <strain evidence="1 2">SF5</strain>
    </source>
</reference>
<dbReference type="Proteomes" id="UP000294530">
    <property type="component" value="Unassembled WGS sequence"/>
</dbReference>
<comment type="caution">
    <text evidence="1">The sequence shown here is derived from an EMBL/GenBank/DDBJ whole genome shotgun (WGS) entry which is preliminary data.</text>
</comment>
<keyword evidence="2" id="KW-1185">Reference proteome</keyword>
<dbReference type="AlphaFoldDB" id="A0A976FLF3"/>